<comment type="caution">
    <text evidence="1">The sequence shown here is derived from an EMBL/GenBank/DDBJ whole genome shotgun (WGS) entry which is preliminary data.</text>
</comment>
<protein>
    <submittedName>
        <fullName evidence="1">Uncharacterized protein</fullName>
    </submittedName>
</protein>
<dbReference type="EMBL" id="LXQA010876510">
    <property type="protein sequence ID" value="MCI75169.1"/>
    <property type="molecule type" value="Genomic_DNA"/>
</dbReference>
<accession>A0A392UNF2</accession>
<dbReference type="Proteomes" id="UP000265520">
    <property type="component" value="Unassembled WGS sequence"/>
</dbReference>
<organism evidence="1 2">
    <name type="scientific">Trifolium medium</name>
    <dbReference type="NCBI Taxonomy" id="97028"/>
    <lineage>
        <taxon>Eukaryota</taxon>
        <taxon>Viridiplantae</taxon>
        <taxon>Streptophyta</taxon>
        <taxon>Embryophyta</taxon>
        <taxon>Tracheophyta</taxon>
        <taxon>Spermatophyta</taxon>
        <taxon>Magnoliopsida</taxon>
        <taxon>eudicotyledons</taxon>
        <taxon>Gunneridae</taxon>
        <taxon>Pentapetalae</taxon>
        <taxon>rosids</taxon>
        <taxon>fabids</taxon>
        <taxon>Fabales</taxon>
        <taxon>Fabaceae</taxon>
        <taxon>Papilionoideae</taxon>
        <taxon>50 kb inversion clade</taxon>
        <taxon>NPAAA clade</taxon>
        <taxon>Hologalegina</taxon>
        <taxon>IRL clade</taxon>
        <taxon>Trifolieae</taxon>
        <taxon>Trifolium</taxon>
    </lineage>
</organism>
<feature type="non-terminal residue" evidence="1">
    <location>
        <position position="52"/>
    </location>
</feature>
<keyword evidence="2" id="KW-1185">Reference proteome</keyword>
<proteinExistence type="predicted"/>
<dbReference type="AlphaFoldDB" id="A0A392UNF2"/>
<sequence>MVAPSGTMAEYACLGCLEPHARETYADGHCLSAFLLSLSTCSTSQCCALCTC</sequence>
<evidence type="ECO:0000313" key="2">
    <source>
        <dbReference type="Proteomes" id="UP000265520"/>
    </source>
</evidence>
<reference evidence="1 2" key="1">
    <citation type="journal article" date="2018" name="Front. Plant Sci.">
        <title>Red Clover (Trifolium pratense) and Zigzag Clover (T. medium) - A Picture of Genomic Similarities and Differences.</title>
        <authorList>
            <person name="Dluhosova J."/>
            <person name="Istvanek J."/>
            <person name="Nedelnik J."/>
            <person name="Repkova J."/>
        </authorList>
    </citation>
    <scope>NUCLEOTIDE SEQUENCE [LARGE SCALE GENOMIC DNA]</scope>
    <source>
        <strain evidence="2">cv. 10/8</strain>
        <tissue evidence="1">Leaf</tissue>
    </source>
</reference>
<name>A0A392UNF2_9FABA</name>
<evidence type="ECO:0000313" key="1">
    <source>
        <dbReference type="EMBL" id="MCI75169.1"/>
    </source>
</evidence>